<dbReference type="PATRIC" id="fig|33051.3.peg.2827"/>
<gene>
    <name evidence="2" type="ORF">NS319_08455</name>
</gene>
<comment type="caution">
    <text evidence="2">The sequence shown here is derived from an EMBL/GenBank/DDBJ whole genome shotgun (WGS) entry which is preliminary data.</text>
</comment>
<dbReference type="AlphaFoldDB" id="A0A147HYS8"/>
<evidence type="ECO:0008006" key="4">
    <source>
        <dbReference type="Google" id="ProtNLM"/>
    </source>
</evidence>
<dbReference type="Proteomes" id="UP000072867">
    <property type="component" value="Unassembled WGS sequence"/>
</dbReference>
<keyword evidence="1" id="KW-0732">Signal</keyword>
<evidence type="ECO:0000256" key="1">
    <source>
        <dbReference type="SAM" id="SignalP"/>
    </source>
</evidence>
<feature type="signal peptide" evidence="1">
    <location>
        <begin position="1"/>
        <end position="18"/>
    </location>
</feature>
<protein>
    <recommendedName>
        <fullName evidence="4">Acyl-CoA transferase</fullName>
    </recommendedName>
</protein>
<name>A0A147HYS8_9SPHN</name>
<feature type="chain" id="PRO_5007548010" description="Acyl-CoA transferase" evidence="1">
    <location>
        <begin position="19"/>
        <end position="146"/>
    </location>
</feature>
<evidence type="ECO:0000313" key="2">
    <source>
        <dbReference type="EMBL" id="KTT70165.1"/>
    </source>
</evidence>
<accession>A0A147HYS8</accession>
<sequence>MRKRVAVLAAVKAMIAQALPGAEVRGMSVEESRPTRVSPLGMVIVRSGDPGTPEVDLSPPTYWWEHRIPIEMAAHETPNATAQIALDTMIGAIDTAMKANRTLGGIAIYLDAEPPADGEIEKTGAESIGWADFALIVSYSTDSPLG</sequence>
<dbReference type="EMBL" id="LDTD01000056">
    <property type="protein sequence ID" value="KTT70165.1"/>
    <property type="molecule type" value="Genomic_DNA"/>
</dbReference>
<reference evidence="2 3" key="1">
    <citation type="journal article" date="2016" name="Front. Microbiol.">
        <title>Genomic Resource of Rice Seed Associated Bacteria.</title>
        <authorList>
            <person name="Midha S."/>
            <person name="Bansal K."/>
            <person name="Sharma S."/>
            <person name="Kumar N."/>
            <person name="Patil P.P."/>
            <person name="Chaudhry V."/>
            <person name="Patil P.B."/>
        </authorList>
    </citation>
    <scope>NUCLEOTIDE SEQUENCE [LARGE SCALE GENOMIC DNA]</scope>
    <source>
        <strain evidence="2 3">NS319</strain>
    </source>
</reference>
<proteinExistence type="predicted"/>
<organism evidence="2 3">
    <name type="scientific">Sphingomonas sanguinis</name>
    <dbReference type="NCBI Taxonomy" id="33051"/>
    <lineage>
        <taxon>Bacteria</taxon>
        <taxon>Pseudomonadati</taxon>
        <taxon>Pseudomonadota</taxon>
        <taxon>Alphaproteobacteria</taxon>
        <taxon>Sphingomonadales</taxon>
        <taxon>Sphingomonadaceae</taxon>
        <taxon>Sphingomonas</taxon>
    </lineage>
</organism>
<evidence type="ECO:0000313" key="3">
    <source>
        <dbReference type="Proteomes" id="UP000072867"/>
    </source>
</evidence>
<dbReference type="RefSeq" id="WP_058733229.1">
    <property type="nucleotide sequence ID" value="NZ_LDTD01000056.1"/>
</dbReference>